<keyword evidence="1" id="KW-0812">Transmembrane</keyword>
<dbReference type="Gene3D" id="3.10.100.10">
    <property type="entry name" value="Mannose-Binding Protein A, subunit A"/>
    <property type="match status" value="2"/>
</dbReference>
<organism evidence="3 4">
    <name type="scientific">Mesorhabditis spiculigera</name>
    <dbReference type="NCBI Taxonomy" id="96644"/>
    <lineage>
        <taxon>Eukaryota</taxon>
        <taxon>Metazoa</taxon>
        <taxon>Ecdysozoa</taxon>
        <taxon>Nematoda</taxon>
        <taxon>Chromadorea</taxon>
        <taxon>Rhabditida</taxon>
        <taxon>Rhabditina</taxon>
        <taxon>Rhabditomorpha</taxon>
        <taxon>Rhabditoidea</taxon>
        <taxon>Rhabditidae</taxon>
        <taxon>Mesorhabditinae</taxon>
        <taxon>Mesorhabditis</taxon>
    </lineage>
</organism>
<feature type="domain" description="C-type lectin" evidence="2">
    <location>
        <begin position="232"/>
        <end position="370"/>
    </location>
</feature>
<dbReference type="PANTHER" id="PTHR22943:SF248">
    <property type="entry name" value="SEVEN TM RECEPTOR"/>
    <property type="match status" value="1"/>
</dbReference>
<dbReference type="PANTHER" id="PTHR22943">
    <property type="entry name" value="7-TRANSMEMBRANE DOMAIN RECEPTOR C.ELEGANS"/>
    <property type="match status" value="1"/>
</dbReference>
<dbReference type="Proteomes" id="UP001177023">
    <property type="component" value="Unassembled WGS sequence"/>
</dbReference>
<dbReference type="SUPFAM" id="SSF81321">
    <property type="entry name" value="Family A G protein-coupled receptor-like"/>
    <property type="match status" value="1"/>
</dbReference>
<dbReference type="SMART" id="SM00034">
    <property type="entry name" value="CLECT"/>
    <property type="match status" value="2"/>
</dbReference>
<protein>
    <recommendedName>
        <fullName evidence="2">C-type lectin domain-containing protein</fullName>
    </recommendedName>
</protein>
<gene>
    <name evidence="3" type="ORF">MSPICULIGERA_LOCUS10109</name>
</gene>
<keyword evidence="4" id="KW-1185">Reference proteome</keyword>
<sequence length="596" mass="67670">MYHGDLAKNYGRVQLKREYDFDVDRTGFVAVVYAAPNAEGVVKIVWPTMAAITVCLTILNGSFLTILYCGTSIFKTLRKGVMSEKTRRIQKDMFRALVLQCLVPTLFDFLPAIVIFACPVFGIPNGIDTSFICITTNINIFLQPVVLIYFIKDYRYAALRIFSKFTRATRYVDPGITVSTTETSKTTRPQGVSAPVLSIYALGVTICIYLLNRENQELCGKPVAAHQVAKTCPPGWLPASQFNKCYKVHFGYSNHADATKLCRTLEAELLTLNSIEEEYFVLNLPIRGEKLHEKCDFLMLGPMFQGESRELVGPNGERDIYTHFPEGEPNNVDGVENCVEIGIDATMPPRIQVYSALNRQQPDYLKNICQCVAFALAIYAIVATSCIYYLLRGDTTLCGTRMTAEKLAEVGHCLPGWIPATKFSKCYKPIFGKVTYKEAEAKCDALNAKMLTINSVEEEYTVLNLEVDGTKLYRRFEYLILGPRFQELPEKTAPRRAGYRRLAHWRNNWATETLAPRELVSPSGQRFLYHNFHADEPNNAGGQEYCTEIRMYSYDPPHHPYWNYSGIWNDYNCDYKRHAFICETYLFGKLSATKTL</sequence>
<accession>A0AA36G3J0</accession>
<dbReference type="EMBL" id="CATQJA010002579">
    <property type="protein sequence ID" value="CAJ0571709.1"/>
    <property type="molecule type" value="Genomic_DNA"/>
</dbReference>
<feature type="transmembrane region" description="Helical" evidence="1">
    <location>
        <begin position="129"/>
        <end position="151"/>
    </location>
</feature>
<dbReference type="CDD" id="cd00037">
    <property type="entry name" value="CLECT"/>
    <property type="match status" value="2"/>
</dbReference>
<keyword evidence="1" id="KW-1133">Transmembrane helix</keyword>
<dbReference type="AlphaFoldDB" id="A0AA36G3J0"/>
<keyword evidence="1" id="KW-0472">Membrane</keyword>
<dbReference type="InterPro" id="IPR016186">
    <property type="entry name" value="C-type_lectin-like/link_sf"/>
</dbReference>
<feature type="transmembrane region" description="Helical" evidence="1">
    <location>
        <begin position="94"/>
        <end position="123"/>
    </location>
</feature>
<feature type="domain" description="C-type lectin" evidence="2">
    <location>
        <begin position="413"/>
        <end position="583"/>
    </location>
</feature>
<reference evidence="3" key="1">
    <citation type="submission" date="2023-06" db="EMBL/GenBank/DDBJ databases">
        <authorList>
            <person name="Delattre M."/>
        </authorList>
    </citation>
    <scope>NUCLEOTIDE SEQUENCE</scope>
    <source>
        <strain evidence="3">AF72</strain>
    </source>
</reference>
<dbReference type="InterPro" id="IPR001304">
    <property type="entry name" value="C-type_lectin-like"/>
</dbReference>
<dbReference type="Pfam" id="PF10326">
    <property type="entry name" value="7TM_GPCR_Str"/>
    <property type="match status" value="1"/>
</dbReference>
<feature type="transmembrane region" description="Helical" evidence="1">
    <location>
        <begin position="49"/>
        <end position="74"/>
    </location>
</feature>
<evidence type="ECO:0000313" key="4">
    <source>
        <dbReference type="Proteomes" id="UP001177023"/>
    </source>
</evidence>
<feature type="non-terminal residue" evidence="3">
    <location>
        <position position="1"/>
    </location>
</feature>
<evidence type="ECO:0000259" key="2">
    <source>
        <dbReference type="SMART" id="SM00034"/>
    </source>
</evidence>
<dbReference type="InterPro" id="IPR016187">
    <property type="entry name" value="CTDL_fold"/>
</dbReference>
<comment type="caution">
    <text evidence="3">The sequence shown here is derived from an EMBL/GenBank/DDBJ whole genome shotgun (WGS) entry which is preliminary data.</text>
</comment>
<dbReference type="SUPFAM" id="SSF56436">
    <property type="entry name" value="C-type lectin-like"/>
    <property type="match status" value="2"/>
</dbReference>
<feature type="transmembrane region" description="Helical" evidence="1">
    <location>
        <begin position="372"/>
        <end position="391"/>
    </location>
</feature>
<proteinExistence type="predicted"/>
<dbReference type="InterPro" id="IPR019428">
    <property type="entry name" value="7TM_GPCR_serpentine_rcpt_Str"/>
</dbReference>
<evidence type="ECO:0000313" key="3">
    <source>
        <dbReference type="EMBL" id="CAJ0571709.1"/>
    </source>
</evidence>
<name>A0AA36G3J0_9BILA</name>
<evidence type="ECO:0000256" key="1">
    <source>
        <dbReference type="SAM" id="Phobius"/>
    </source>
</evidence>